<organism evidence="4 5">
    <name type="scientific">Chaetoceros tenuissimus</name>
    <dbReference type="NCBI Taxonomy" id="426638"/>
    <lineage>
        <taxon>Eukaryota</taxon>
        <taxon>Sar</taxon>
        <taxon>Stramenopiles</taxon>
        <taxon>Ochrophyta</taxon>
        <taxon>Bacillariophyta</taxon>
        <taxon>Coscinodiscophyceae</taxon>
        <taxon>Chaetocerotophycidae</taxon>
        <taxon>Chaetocerotales</taxon>
        <taxon>Chaetocerotaceae</taxon>
        <taxon>Chaetoceros</taxon>
    </lineage>
</organism>
<protein>
    <recommendedName>
        <fullName evidence="3">Flavoprotein pyridine nucleotide cytochrome reductase-like FAD-binding domain-containing protein</fullName>
    </recommendedName>
</protein>
<dbReference type="SUPFAM" id="SSF52343">
    <property type="entry name" value="Ferredoxin reductase-like, C-terminal NADP-linked domain"/>
    <property type="match status" value="1"/>
</dbReference>
<dbReference type="Pfam" id="PF00970">
    <property type="entry name" value="FAD_binding_6"/>
    <property type="match status" value="1"/>
</dbReference>
<gene>
    <name evidence="4" type="ORF">CTEN210_04907</name>
</gene>
<dbReference type="Gene3D" id="3.40.50.80">
    <property type="entry name" value="Nucleotide-binding domain of ferredoxin-NADP reductase (FNR) module"/>
    <property type="match status" value="1"/>
</dbReference>
<dbReference type="Proteomes" id="UP001054902">
    <property type="component" value="Unassembled WGS sequence"/>
</dbReference>
<sequence>MIVQRGGGGGGNLVARFSMRKSQHMKMNAKPLLSNVRMFASNQNSVKNLRVAIVGGGASGLSTALQLAPLVESGIISKPIDIYEKSQEYEHKKSLTEYGSGQYGRDIGVGIWSTALQGFKSSRESHQTLLKSLEHMGSYVDKVGYRIPNGKWLTKTKLDVNRPTELNTPDSSPSLLFIQEKDFLSSLKKAALIEQEKNGTIELHSSKDGKTNVEEILLSKNDNDDGMLDGILKFQDGSTSSNSYNMIIGADGMNSNLRKNYAGYESLIEKWKKTSTKVGEGDEALVDLSKWQHDQLEEKHSLENRKYLVFRGNSPLTSEEADIDGYSFQTWGEGKNMRFASVLMSRPKEAQGQGADERIEQQVWFATIADDVNPNISSMSASERKEFILHHFSNWHGPIKDLIETTPEDSILVEKGLAHKHSLQPVLDLSEVLKYKEITKLDKEKSINVPSGKGPIFLLNGDAYMTIDPVLAQGFTVAMEGATDLAQTLSTIKKGDQNSDIELESLRKALISFNDRRLDRLMVLIRSTELVQSMAQPGSDFTAMLTKYIIRPSFSMVPSSLKEAAFSIIMRYSVGYYLQDKVLNLVSLKYHLFNKRLLHKTNKNITLGDMSYLSLKTRNSREMKSQFSHVKRKKTSSDAFSCSRLALMIAIVLAVLPNSANSFSTQHKHIIMPSVANNFNNYRAKSIISDRKSTICNMSMPTPSTMSHADLAVRLDQPILASSKNTASNYMIKSILGILVSDVFKTACVAFLLAFFITFATKSSRQVYKTMFQPIARGATHLFRLFKGKLARVSDTIGSESGGVPMDFEGDESEDEGWGVCTLSNISKIGRSQYKQYDFKLPRADNVLQLALGQQVTLCCLDSADNVAKKNFYTYTPQKKKGKNPTGYFSIVTKEYEPEDDIEMKKRRGRGEGDFDQVLGTELEIGDEIALQPGPRTLDYKGEYLPVTDMVYFAKGDGIVPVMDQVRSVLPPGASSVKGVSVVWTNEDEKDFDVALSTLEDEYFKYSTKLAVSCVVEEGDNSELKENEEVDEAVPDFTPGTMAVVSGPKAFAIEAIAILLNKGYPENCICVLPAK</sequence>
<evidence type="ECO:0000313" key="4">
    <source>
        <dbReference type="EMBL" id="GFH48431.1"/>
    </source>
</evidence>
<dbReference type="Gene3D" id="2.40.30.10">
    <property type="entry name" value="Translation factors"/>
    <property type="match status" value="1"/>
</dbReference>
<dbReference type="InterPro" id="IPR039261">
    <property type="entry name" value="FNR_nucleotide-bd"/>
</dbReference>
<keyword evidence="1" id="KW-0560">Oxidoreductase</keyword>
<evidence type="ECO:0000256" key="2">
    <source>
        <dbReference type="ARBA" id="ARBA00023033"/>
    </source>
</evidence>
<proteinExistence type="predicted"/>
<dbReference type="InterPro" id="IPR036188">
    <property type="entry name" value="FAD/NAD-bd_sf"/>
</dbReference>
<dbReference type="PANTHER" id="PTHR13789:SF309">
    <property type="entry name" value="PUTATIVE (AFU_ORTHOLOGUE AFUA_6G14510)-RELATED"/>
    <property type="match status" value="1"/>
</dbReference>
<dbReference type="AlphaFoldDB" id="A0AAD3CM06"/>
<keyword evidence="2" id="KW-0503">Monooxygenase</keyword>
<accession>A0AAD3CM06</accession>
<keyword evidence="5" id="KW-1185">Reference proteome</keyword>
<dbReference type="SUPFAM" id="SSF51905">
    <property type="entry name" value="FAD/NAD(P)-binding domain"/>
    <property type="match status" value="1"/>
</dbReference>
<dbReference type="GO" id="GO:0004497">
    <property type="term" value="F:monooxygenase activity"/>
    <property type="evidence" value="ECO:0007669"/>
    <property type="project" value="UniProtKB-KW"/>
</dbReference>
<name>A0AAD3CM06_9STRA</name>
<dbReference type="InterPro" id="IPR050493">
    <property type="entry name" value="FAD-dep_Monooxygenase_BioMet"/>
</dbReference>
<dbReference type="Gene3D" id="3.30.9.30">
    <property type="match status" value="1"/>
</dbReference>
<dbReference type="Gene3D" id="3.50.50.60">
    <property type="entry name" value="FAD/NAD(P)-binding domain"/>
    <property type="match status" value="2"/>
</dbReference>
<feature type="domain" description="Flavoprotein pyridine nucleotide cytochrome reductase-like FAD-binding" evidence="3">
    <location>
        <begin position="822"/>
        <end position="932"/>
    </location>
</feature>
<dbReference type="PANTHER" id="PTHR13789">
    <property type="entry name" value="MONOOXYGENASE"/>
    <property type="match status" value="1"/>
</dbReference>
<evidence type="ECO:0000256" key="1">
    <source>
        <dbReference type="ARBA" id="ARBA00023002"/>
    </source>
</evidence>
<dbReference type="EMBL" id="BLLK01000027">
    <property type="protein sequence ID" value="GFH48431.1"/>
    <property type="molecule type" value="Genomic_DNA"/>
</dbReference>
<evidence type="ECO:0000313" key="5">
    <source>
        <dbReference type="Proteomes" id="UP001054902"/>
    </source>
</evidence>
<reference evidence="4 5" key="1">
    <citation type="journal article" date="2021" name="Sci. Rep.">
        <title>The genome of the diatom Chaetoceros tenuissimus carries an ancient integrated fragment of an extant virus.</title>
        <authorList>
            <person name="Hongo Y."/>
            <person name="Kimura K."/>
            <person name="Takaki Y."/>
            <person name="Yoshida Y."/>
            <person name="Baba S."/>
            <person name="Kobayashi G."/>
            <person name="Nagasaki K."/>
            <person name="Hano T."/>
            <person name="Tomaru Y."/>
        </authorList>
    </citation>
    <scope>NUCLEOTIDE SEQUENCE [LARGE SCALE GENOMIC DNA]</scope>
    <source>
        <strain evidence="4 5">NIES-3715</strain>
    </source>
</reference>
<dbReference type="InterPro" id="IPR008333">
    <property type="entry name" value="Cbr1-like_FAD-bd_dom"/>
</dbReference>
<comment type="caution">
    <text evidence="4">The sequence shown here is derived from an EMBL/GenBank/DDBJ whole genome shotgun (WGS) entry which is preliminary data.</text>
</comment>
<dbReference type="PRINTS" id="PR00420">
    <property type="entry name" value="RNGMNOXGNASE"/>
</dbReference>
<evidence type="ECO:0000259" key="3">
    <source>
        <dbReference type="Pfam" id="PF00970"/>
    </source>
</evidence>